<reference evidence="5 6" key="1">
    <citation type="submission" date="2016-07" db="EMBL/GenBank/DDBJ databases">
        <title>Genome analysis of Flavihumibacter stibioxidans YS-17.</title>
        <authorList>
            <person name="Shi K."/>
            <person name="Han Y."/>
            <person name="Wang G."/>
        </authorList>
    </citation>
    <scope>NUCLEOTIDE SEQUENCE [LARGE SCALE GENOMIC DNA]</scope>
    <source>
        <strain evidence="5 6">YS-17</strain>
    </source>
</reference>
<dbReference type="InterPro" id="IPR030868">
    <property type="entry name" value="MqnA"/>
</dbReference>
<dbReference type="HAMAP" id="MF_00995">
    <property type="entry name" value="MqnA"/>
    <property type="match status" value="1"/>
</dbReference>
<evidence type="ECO:0000256" key="1">
    <source>
        <dbReference type="ARBA" id="ARBA00004863"/>
    </source>
</evidence>
<dbReference type="Gene3D" id="3.40.190.10">
    <property type="entry name" value="Periplasmic binding protein-like II"/>
    <property type="match status" value="2"/>
</dbReference>
<accession>A0ABR7MEZ3</accession>
<dbReference type="InterPro" id="IPR003773">
    <property type="entry name" value="Menaquinone_biosynth"/>
</dbReference>
<evidence type="ECO:0000313" key="6">
    <source>
        <dbReference type="Proteomes" id="UP000765802"/>
    </source>
</evidence>
<dbReference type="PANTHER" id="PTHR37690:SF1">
    <property type="entry name" value="CHORISMATE DEHYDRATASE"/>
    <property type="match status" value="1"/>
</dbReference>
<dbReference type="Pfam" id="PF02621">
    <property type="entry name" value="VitK2_biosynth"/>
    <property type="match status" value="1"/>
</dbReference>
<organism evidence="5 6">
    <name type="scientific">Flavihumibacter stibioxidans</name>
    <dbReference type="NCBI Taxonomy" id="1834163"/>
    <lineage>
        <taxon>Bacteria</taxon>
        <taxon>Pseudomonadati</taxon>
        <taxon>Bacteroidota</taxon>
        <taxon>Chitinophagia</taxon>
        <taxon>Chitinophagales</taxon>
        <taxon>Chitinophagaceae</taxon>
        <taxon>Flavihumibacter</taxon>
    </lineage>
</organism>
<keyword evidence="3 4" id="KW-0456">Lyase</keyword>
<evidence type="ECO:0000256" key="4">
    <source>
        <dbReference type="HAMAP-Rule" id="MF_00995"/>
    </source>
</evidence>
<comment type="function">
    <text evidence="4">Catalyzes the dehydration of chorismate into 3-[(1-carboxyvinyl)oxy]benzoate, a step in the biosynthesis of menaquinone (MK, vitamin K2).</text>
</comment>
<keyword evidence="6" id="KW-1185">Reference proteome</keyword>
<comment type="pathway">
    <text evidence="1 4">Quinol/quinone metabolism; menaquinone biosynthesis.</text>
</comment>
<dbReference type="EC" id="4.2.1.151" evidence="4"/>
<dbReference type="CDD" id="cd13634">
    <property type="entry name" value="PBP2_Sco4506"/>
    <property type="match status" value="1"/>
</dbReference>
<gene>
    <name evidence="4" type="primary">mqnA</name>
    <name evidence="5" type="ORF">BC349_19005</name>
</gene>
<evidence type="ECO:0000256" key="2">
    <source>
        <dbReference type="ARBA" id="ARBA00022428"/>
    </source>
</evidence>
<dbReference type="PANTHER" id="PTHR37690">
    <property type="entry name" value="CHORISMATE DEHYDRATASE"/>
    <property type="match status" value="1"/>
</dbReference>
<protein>
    <recommendedName>
        <fullName evidence="4">Chorismate dehydratase</fullName>
        <ecNumber evidence="4">4.2.1.151</ecNumber>
    </recommendedName>
    <alternativeName>
        <fullName evidence="4">Menaquinone biosynthetic enzyme MqnA</fullName>
    </alternativeName>
</protein>
<comment type="catalytic activity">
    <reaction evidence="4">
        <text>chorismate = 3-[(1-carboxyvinyl)-oxy]benzoate + H2O</text>
        <dbReference type="Rhea" id="RHEA:40051"/>
        <dbReference type="ChEBI" id="CHEBI:15377"/>
        <dbReference type="ChEBI" id="CHEBI:29748"/>
        <dbReference type="ChEBI" id="CHEBI:76981"/>
        <dbReference type="EC" id="4.2.1.151"/>
    </reaction>
</comment>
<name>A0ABR7MEZ3_9BACT</name>
<dbReference type="RefSeq" id="WP_187258467.1">
    <property type="nucleotide sequence ID" value="NZ_JBHULF010000006.1"/>
</dbReference>
<sequence>MDRKIRVGAVSYLNTKPLIYGLEKGMMKDDILLEMDYPSNVAARLLEDSIDIGLVPVATIPRLKEYHFVSDYGIACNGRVSSVSIFSEVPIEEVSEILLDYQSRTSVRLAKILMREYWQVNPVITDTREDFRDRIKGTTAGVVIGDRALEQRLVSTYNYDLGETWKDFTGLPFVFAGWISNKPISEEFINRFNLVNEYGLQRLEEVIAQNPYEVYDLYEYYTRNIDYRLDEQKMKGLELYLDYLKRFGF</sequence>
<evidence type="ECO:0000313" key="5">
    <source>
        <dbReference type="EMBL" id="MBC6493148.1"/>
    </source>
</evidence>
<dbReference type="SUPFAM" id="SSF53850">
    <property type="entry name" value="Periplasmic binding protein-like II"/>
    <property type="match status" value="1"/>
</dbReference>
<comment type="similarity">
    <text evidence="4">Belongs to the MqnA/MqnD family. MqnA subfamily.</text>
</comment>
<evidence type="ECO:0000256" key="3">
    <source>
        <dbReference type="ARBA" id="ARBA00023239"/>
    </source>
</evidence>
<dbReference type="EMBL" id="MBUA01000031">
    <property type="protein sequence ID" value="MBC6493148.1"/>
    <property type="molecule type" value="Genomic_DNA"/>
</dbReference>
<comment type="caution">
    <text evidence="5">The sequence shown here is derived from an EMBL/GenBank/DDBJ whole genome shotgun (WGS) entry which is preliminary data.</text>
</comment>
<keyword evidence="2 4" id="KW-0474">Menaquinone biosynthesis</keyword>
<proteinExistence type="inferred from homology"/>
<dbReference type="Proteomes" id="UP000765802">
    <property type="component" value="Unassembled WGS sequence"/>
</dbReference>